<name>A0A5J4NTZ7_9TREM</name>
<accession>A0A5J4NTZ7</accession>
<dbReference type="InterPro" id="IPR001353">
    <property type="entry name" value="Proteasome_sua/b"/>
</dbReference>
<dbReference type="PRINTS" id="PR00141">
    <property type="entry name" value="PROTEASOME"/>
</dbReference>
<proteinExistence type="inferred from homology"/>
<comment type="catalytic activity">
    <reaction evidence="1">
        <text>Cleavage of peptide bonds with very broad specificity.</text>
        <dbReference type="EC" id="3.4.25.1"/>
    </reaction>
</comment>
<dbReference type="InterPro" id="IPR000243">
    <property type="entry name" value="Pept_T1A_subB"/>
</dbReference>
<evidence type="ECO:0000256" key="9">
    <source>
        <dbReference type="RuleBase" id="RU004203"/>
    </source>
</evidence>
<keyword evidence="2 9" id="KW-0963">Cytoplasm</keyword>
<gene>
    <name evidence="11" type="ORF">DEA37_0011132</name>
</gene>
<dbReference type="Pfam" id="PF00227">
    <property type="entry name" value="Proteasome"/>
    <property type="match status" value="1"/>
</dbReference>
<dbReference type="InterPro" id="IPR029055">
    <property type="entry name" value="Ntn_hydrolases_N"/>
</dbReference>
<dbReference type="PROSITE" id="PS00854">
    <property type="entry name" value="PROTEASOME_BETA_1"/>
    <property type="match status" value="1"/>
</dbReference>
<keyword evidence="5" id="KW-0378">Hydrolase</keyword>
<evidence type="ECO:0000256" key="8">
    <source>
        <dbReference type="PIRSR" id="PIRSR600243-1"/>
    </source>
</evidence>
<dbReference type="AlphaFoldDB" id="A0A5J4NTZ7"/>
<dbReference type="Pfam" id="PF12465">
    <property type="entry name" value="Pr_beta_C"/>
    <property type="match status" value="1"/>
</dbReference>
<dbReference type="GO" id="GO:0005839">
    <property type="term" value="C:proteasome core complex"/>
    <property type="evidence" value="ECO:0007669"/>
    <property type="project" value="InterPro"/>
</dbReference>
<evidence type="ECO:0000256" key="5">
    <source>
        <dbReference type="ARBA" id="ARBA00022801"/>
    </source>
</evidence>
<comment type="subcellular location">
    <subcellularLocation>
        <location evidence="9">Cytoplasm</location>
    </subcellularLocation>
    <subcellularLocation>
        <location evidence="9">Nucleus</location>
    </subcellularLocation>
</comment>
<dbReference type="Proteomes" id="UP000324629">
    <property type="component" value="Unassembled WGS sequence"/>
</dbReference>
<comment type="function">
    <text evidence="9">Component of the proteasome, a multicatalytic proteinase complex which is characterized by its ability to cleave peptides with Arg, Phe, Tyr, Leu, and Glu adjacent to the leaving group at neutral or slightly basic pH. The proteasome has an ATP-dependent proteolytic activity.</text>
</comment>
<dbReference type="PANTHER" id="PTHR32194">
    <property type="entry name" value="METALLOPROTEASE TLDD"/>
    <property type="match status" value="1"/>
</dbReference>
<dbReference type="InterPro" id="IPR023333">
    <property type="entry name" value="Proteasome_suB-type"/>
</dbReference>
<comment type="subunit">
    <text evidence="9">Component of the proteasome complex.</text>
</comment>
<keyword evidence="3" id="KW-0645">Protease</keyword>
<evidence type="ECO:0000256" key="1">
    <source>
        <dbReference type="ARBA" id="ARBA00001198"/>
    </source>
</evidence>
<keyword evidence="4" id="KW-0888">Threonine protease</keyword>
<dbReference type="InterPro" id="IPR016050">
    <property type="entry name" value="Proteasome_bsu_CS"/>
</dbReference>
<evidence type="ECO:0000313" key="12">
    <source>
        <dbReference type="Proteomes" id="UP000324629"/>
    </source>
</evidence>
<dbReference type="GO" id="GO:0005737">
    <property type="term" value="C:cytoplasm"/>
    <property type="evidence" value="ECO:0007669"/>
    <property type="project" value="UniProtKB-SubCell"/>
</dbReference>
<evidence type="ECO:0000313" key="11">
    <source>
        <dbReference type="EMBL" id="KAA3679157.1"/>
    </source>
</evidence>
<feature type="active site" description="Nucleophile" evidence="8">
    <location>
        <position position="40"/>
    </location>
</feature>
<dbReference type="FunFam" id="3.60.20.10:FF:000005">
    <property type="entry name" value="Proteasome subunit beta type-2"/>
    <property type="match status" value="1"/>
</dbReference>
<dbReference type="GO" id="GO:0005634">
    <property type="term" value="C:nucleus"/>
    <property type="evidence" value="ECO:0007669"/>
    <property type="project" value="UniProtKB-SubCell"/>
</dbReference>
<keyword evidence="12" id="KW-1185">Reference proteome</keyword>
<dbReference type="CDD" id="cd03763">
    <property type="entry name" value="proteasome_beta_type_7"/>
    <property type="match status" value="1"/>
</dbReference>
<dbReference type="InterPro" id="IPR024689">
    <property type="entry name" value="Proteasome_bsu_C"/>
</dbReference>
<comment type="caution">
    <text evidence="11">The sequence shown here is derived from an EMBL/GenBank/DDBJ whole genome shotgun (WGS) entry which is preliminary data.</text>
</comment>
<protein>
    <recommendedName>
        <fullName evidence="9">Proteasome subunit beta</fullName>
    </recommendedName>
</protein>
<comment type="similarity">
    <text evidence="9">Belongs to the peptidase T1B family.</text>
</comment>
<organism evidence="11 12">
    <name type="scientific">Paragonimus westermani</name>
    <dbReference type="NCBI Taxonomy" id="34504"/>
    <lineage>
        <taxon>Eukaryota</taxon>
        <taxon>Metazoa</taxon>
        <taxon>Spiralia</taxon>
        <taxon>Lophotrochozoa</taxon>
        <taxon>Platyhelminthes</taxon>
        <taxon>Trematoda</taxon>
        <taxon>Digenea</taxon>
        <taxon>Plagiorchiida</taxon>
        <taxon>Troglotremata</taxon>
        <taxon>Troglotrematidae</taxon>
        <taxon>Paragonimus</taxon>
    </lineage>
</organism>
<evidence type="ECO:0000256" key="3">
    <source>
        <dbReference type="ARBA" id="ARBA00022670"/>
    </source>
</evidence>
<feature type="domain" description="Proteasome beta subunit C-terminal" evidence="10">
    <location>
        <begin position="231"/>
        <end position="267"/>
    </location>
</feature>
<dbReference type="EMBL" id="QNGE01000830">
    <property type="protein sequence ID" value="KAA3679157.1"/>
    <property type="molecule type" value="Genomic_DNA"/>
</dbReference>
<keyword evidence="7 9" id="KW-0539">Nucleus</keyword>
<dbReference type="GO" id="GO:0051603">
    <property type="term" value="P:proteolysis involved in protein catabolic process"/>
    <property type="evidence" value="ECO:0007669"/>
    <property type="project" value="InterPro"/>
</dbReference>
<dbReference type="PROSITE" id="PS51476">
    <property type="entry name" value="PROTEASOME_BETA_2"/>
    <property type="match status" value="1"/>
</dbReference>
<dbReference type="GO" id="GO:0004298">
    <property type="term" value="F:threonine-type endopeptidase activity"/>
    <property type="evidence" value="ECO:0007669"/>
    <property type="project" value="UniProtKB-KW"/>
</dbReference>
<evidence type="ECO:0000256" key="6">
    <source>
        <dbReference type="ARBA" id="ARBA00022942"/>
    </source>
</evidence>
<reference evidence="11 12" key="1">
    <citation type="journal article" date="2019" name="Gigascience">
        <title>Whole-genome sequence of the oriental lung fluke Paragonimus westermani.</title>
        <authorList>
            <person name="Oey H."/>
            <person name="Zakrzewski M."/>
            <person name="Narain K."/>
            <person name="Devi K.R."/>
            <person name="Agatsuma T."/>
            <person name="Nawaratna S."/>
            <person name="Gobert G.N."/>
            <person name="Jones M.K."/>
            <person name="Ragan M.A."/>
            <person name="McManus D.P."/>
            <person name="Krause L."/>
        </authorList>
    </citation>
    <scope>NUCLEOTIDE SEQUENCE [LARGE SCALE GENOMIC DNA]</scope>
    <source>
        <strain evidence="11 12">IND2009</strain>
    </source>
</reference>
<evidence type="ECO:0000256" key="7">
    <source>
        <dbReference type="ARBA" id="ARBA00023242"/>
    </source>
</evidence>
<evidence type="ECO:0000256" key="4">
    <source>
        <dbReference type="ARBA" id="ARBA00022698"/>
    </source>
</evidence>
<dbReference type="SUPFAM" id="SSF56235">
    <property type="entry name" value="N-terminal nucleophile aminohydrolases (Ntn hydrolases)"/>
    <property type="match status" value="1"/>
</dbReference>
<sequence>MATGLLQDRIPGGFSFENCYRNQRLEKSGLAIPKATKTGTTICGVVFKDGVVLGADTRATSGNIVAEKNCEKIHYISDNIYCCGAGTAADTGMTTRMISSKVELHRLNSGRQPRVILPLRLLKDYLFGYRGYVGAALILGGVDYSGPHLYSVAPHGSSDKLPYVTMGSGSLAAMSVLESRFRFDMDRTEAMQLVRDAIAAGIFNDLGSGSFVDLCVITKEGAQYLRPYDVANKKGQRAARYNAPAGSTAILSRTVQKVEFDVVTTRVIRDMPDPKEEAMDVA</sequence>
<dbReference type="PANTHER" id="PTHR32194:SF4">
    <property type="entry name" value="PROTEASOME SUBUNIT BETA TYPE-7"/>
    <property type="match status" value="1"/>
</dbReference>
<evidence type="ECO:0000256" key="2">
    <source>
        <dbReference type="ARBA" id="ARBA00022490"/>
    </source>
</evidence>
<evidence type="ECO:0000259" key="10">
    <source>
        <dbReference type="Pfam" id="PF12465"/>
    </source>
</evidence>
<keyword evidence="6 9" id="KW-0647">Proteasome</keyword>
<dbReference type="Gene3D" id="3.60.20.10">
    <property type="entry name" value="Glutamine Phosphoribosylpyrophosphate, subunit 1, domain 1"/>
    <property type="match status" value="1"/>
</dbReference>